<protein>
    <submittedName>
        <fullName evidence="2">Exopolyphosphatase/guanosine-5'-triphosphate, 3'-diphosphate pyrophosphatase</fullName>
    </submittedName>
</protein>
<sequence length="301" mass="32616">MIAAAIDLGTNTFHLIIAKSDGGERGEPEILFKTNLPVRLGEARINQQEIIPAAFERGLLALEGFAEEIKKHNVDAVKAVATAAVRSAANGQAFVDAAKDRAGITIEIISGEEEAAYIFKGVEATGLVTDCSLIMDIGGGSTEFIICKPGEVLWKHSYNIGAARLMQGFFKSDPLSAEEKEAIIKHLDTELPELFKQCAKWQPQLLIGSAGAFESYAAMLNPGNHNASIAITPFRTLADKLFKSTHDERTKMEGLIPLRVDMIVMAALLTNYVLDHAGIPELKLSTYDLKIGVLYSLLKCS</sequence>
<proteinExistence type="predicted"/>
<dbReference type="PANTHER" id="PTHR30005">
    <property type="entry name" value="EXOPOLYPHOSPHATASE"/>
    <property type="match status" value="1"/>
</dbReference>
<dbReference type="Proteomes" id="UP000295499">
    <property type="component" value="Unassembled WGS sequence"/>
</dbReference>
<dbReference type="SUPFAM" id="SSF53067">
    <property type="entry name" value="Actin-like ATPase domain"/>
    <property type="match status" value="2"/>
</dbReference>
<comment type="caution">
    <text evidence="2">The sequence shown here is derived from an EMBL/GenBank/DDBJ whole genome shotgun (WGS) entry which is preliminary data.</text>
</comment>
<dbReference type="GO" id="GO:0016462">
    <property type="term" value="F:pyrophosphatase activity"/>
    <property type="evidence" value="ECO:0007669"/>
    <property type="project" value="TreeGrafter"/>
</dbReference>
<dbReference type="EMBL" id="SNWM01000002">
    <property type="protein sequence ID" value="TDO23006.1"/>
    <property type="molecule type" value="Genomic_DNA"/>
</dbReference>
<feature type="domain" description="Ppx/GppA phosphatase N-terminal" evidence="1">
    <location>
        <begin position="17"/>
        <end position="299"/>
    </location>
</feature>
<dbReference type="PANTHER" id="PTHR30005:SF0">
    <property type="entry name" value="RETROGRADE REGULATION PROTEIN 2"/>
    <property type="match status" value="1"/>
</dbReference>
<dbReference type="AlphaFoldDB" id="A0A4R6IM03"/>
<dbReference type="Gene3D" id="3.30.420.40">
    <property type="match status" value="1"/>
</dbReference>
<dbReference type="RefSeq" id="WP_133554834.1">
    <property type="nucleotide sequence ID" value="NZ_SNWM01000002.1"/>
</dbReference>
<dbReference type="InterPro" id="IPR043129">
    <property type="entry name" value="ATPase_NBD"/>
</dbReference>
<reference evidence="2 3" key="1">
    <citation type="submission" date="2019-03" db="EMBL/GenBank/DDBJ databases">
        <title>Genomic Encyclopedia of Archaeal and Bacterial Type Strains, Phase II (KMG-II): from individual species to whole genera.</title>
        <authorList>
            <person name="Goeker M."/>
        </authorList>
    </citation>
    <scope>NUCLEOTIDE SEQUENCE [LARGE SCALE GENOMIC DNA]</scope>
    <source>
        <strain evidence="2 3">DSM 19034</strain>
    </source>
</reference>
<name>A0A4R6IM03_9SPHI</name>
<gene>
    <name evidence="2" type="ORF">CLV32_1992</name>
</gene>
<accession>A0A4R6IM03</accession>
<evidence type="ECO:0000313" key="2">
    <source>
        <dbReference type="EMBL" id="TDO23006.1"/>
    </source>
</evidence>
<organism evidence="2 3">
    <name type="scientific">Pedobacter duraquae</name>
    <dbReference type="NCBI Taxonomy" id="425511"/>
    <lineage>
        <taxon>Bacteria</taxon>
        <taxon>Pseudomonadati</taxon>
        <taxon>Bacteroidota</taxon>
        <taxon>Sphingobacteriia</taxon>
        <taxon>Sphingobacteriales</taxon>
        <taxon>Sphingobacteriaceae</taxon>
        <taxon>Pedobacter</taxon>
    </lineage>
</organism>
<dbReference type="Gene3D" id="3.30.420.150">
    <property type="entry name" value="Exopolyphosphatase. Domain 2"/>
    <property type="match status" value="1"/>
</dbReference>
<keyword evidence="3" id="KW-1185">Reference proteome</keyword>
<dbReference type="InterPro" id="IPR050273">
    <property type="entry name" value="GppA/Ppx_hydrolase"/>
</dbReference>
<dbReference type="InterPro" id="IPR003695">
    <property type="entry name" value="Ppx_GppA_N"/>
</dbReference>
<dbReference type="OrthoDB" id="9814545at2"/>
<dbReference type="Pfam" id="PF02541">
    <property type="entry name" value="Ppx-GppA"/>
    <property type="match status" value="1"/>
</dbReference>
<evidence type="ECO:0000259" key="1">
    <source>
        <dbReference type="Pfam" id="PF02541"/>
    </source>
</evidence>
<evidence type="ECO:0000313" key="3">
    <source>
        <dbReference type="Proteomes" id="UP000295499"/>
    </source>
</evidence>